<dbReference type="Pfam" id="PF02567">
    <property type="entry name" value="PhzC-PhzF"/>
    <property type="match status" value="1"/>
</dbReference>
<accession>A0ABX6IF91</accession>
<dbReference type="NCBIfam" id="TIGR00654">
    <property type="entry name" value="PhzF_family"/>
    <property type="match status" value="1"/>
</dbReference>
<reference evidence="1" key="1">
    <citation type="journal article" date="2021" name="Nat. Microbiol.">
        <title>Cocultivation of an ultrasmall environmental parasitic bacterium with lytic ability against bacteria associated with wastewater foams.</title>
        <authorList>
            <person name="Batinovic S."/>
            <person name="Rose J.J.A."/>
            <person name="Ratcliffe J."/>
            <person name="Seviour R.J."/>
            <person name="Petrovski S."/>
        </authorList>
    </citation>
    <scope>NUCLEOTIDE SEQUENCE</scope>
    <source>
        <strain evidence="1">CON9</strain>
    </source>
</reference>
<dbReference type="EMBL" id="CP045809">
    <property type="protein sequence ID" value="QHN34522.1"/>
    <property type="molecule type" value="Genomic_DNA"/>
</dbReference>
<keyword evidence="1" id="KW-0413">Isomerase</keyword>
<evidence type="ECO:0000313" key="1">
    <source>
        <dbReference type="EMBL" id="QHN34522.1"/>
    </source>
</evidence>
<evidence type="ECO:0000313" key="2">
    <source>
        <dbReference type="Proteomes" id="UP001059836"/>
    </source>
</evidence>
<dbReference type="Gene3D" id="3.10.310.10">
    <property type="entry name" value="Diaminopimelate Epimerase, Chain A, domain 1"/>
    <property type="match status" value="2"/>
</dbReference>
<dbReference type="PANTHER" id="PTHR13774:SF32">
    <property type="entry name" value="ANTISENSE-ENHANCING SEQUENCE 1"/>
    <property type="match status" value="1"/>
</dbReference>
<dbReference type="PIRSF" id="PIRSF016184">
    <property type="entry name" value="PhzC_PhzF"/>
    <property type="match status" value="1"/>
</dbReference>
<sequence>MTRRFAQIDVFSRQPTRGNPLAVVVDADGLDDETLAAFARWTNLSETTFLLPPTHPDADYRVRIFTPGGELPFAGHPTLGSAHAWLAAGGVPKADRIVQECGVGLVSVRADAQRLAFAAPPLSRTGSVDEVIVDEVAAALGVGREEIAAAEWVVNGPDWMLLVLDSADRVQGLEPDMAALGSHKVGVVGPYLEDSEIAYEVRAFAPGIGVPEDPVTGSLNAGVAIWMRAAGRVPEQYVAAQGAAVGRAGRIHITDDGTDIWVGGDCVTVIDGTVEL</sequence>
<dbReference type="SUPFAM" id="SSF54506">
    <property type="entry name" value="Diaminopimelate epimerase-like"/>
    <property type="match status" value="1"/>
</dbReference>
<protein>
    <submittedName>
        <fullName evidence="1">PhzF family phenazine biosynthesis isomerase</fullName>
    </submittedName>
</protein>
<dbReference type="Proteomes" id="UP001059836">
    <property type="component" value="Chromosome"/>
</dbReference>
<dbReference type="PANTHER" id="PTHR13774">
    <property type="entry name" value="PHENAZINE BIOSYNTHESIS PROTEIN"/>
    <property type="match status" value="1"/>
</dbReference>
<dbReference type="InterPro" id="IPR003719">
    <property type="entry name" value="Phenazine_PhzF-like"/>
</dbReference>
<dbReference type="GO" id="GO:0016853">
    <property type="term" value="F:isomerase activity"/>
    <property type="evidence" value="ECO:0007669"/>
    <property type="project" value="UniProtKB-KW"/>
</dbReference>
<name>A0ABX6IF91_9ACTN</name>
<proteinExistence type="predicted"/>
<gene>
    <name evidence="1" type="ORF">GII31_06010</name>
</gene>
<keyword evidence="2" id="KW-1185">Reference proteome</keyword>
<dbReference type="RefSeq" id="WP_213247715.1">
    <property type="nucleotide sequence ID" value="NZ_CP045806.1"/>
</dbReference>
<organism evidence="1 2">
    <name type="scientific">Gordonia pseudamarae</name>
    <dbReference type="NCBI Taxonomy" id="2831662"/>
    <lineage>
        <taxon>Bacteria</taxon>
        <taxon>Bacillati</taxon>
        <taxon>Actinomycetota</taxon>
        <taxon>Actinomycetes</taxon>
        <taxon>Mycobacteriales</taxon>
        <taxon>Gordoniaceae</taxon>
        <taxon>Gordonia</taxon>
    </lineage>
</organism>